<dbReference type="AlphaFoldDB" id="Q9BGR5"/>
<keyword evidence="1" id="KW-0472">Membrane</keyword>
<organism evidence="2">
    <name type="scientific">Macaca fascicularis</name>
    <name type="common">Crab-eating macaque</name>
    <name type="synonym">Cynomolgus monkey</name>
    <dbReference type="NCBI Taxonomy" id="9541"/>
    <lineage>
        <taxon>Eukaryota</taxon>
        <taxon>Metazoa</taxon>
        <taxon>Chordata</taxon>
        <taxon>Craniata</taxon>
        <taxon>Vertebrata</taxon>
        <taxon>Euteleostomi</taxon>
        <taxon>Mammalia</taxon>
        <taxon>Eutheria</taxon>
        <taxon>Euarchontoglires</taxon>
        <taxon>Primates</taxon>
        <taxon>Haplorrhini</taxon>
        <taxon>Catarrhini</taxon>
        <taxon>Cercopithecidae</taxon>
        <taxon>Cercopithecinae</taxon>
        <taxon>Macaca</taxon>
    </lineage>
</organism>
<proteinExistence type="evidence at transcript level"/>
<reference evidence="2" key="1">
    <citation type="submission" date="2001-02" db="EMBL/GenBank/DDBJ databases">
        <title>Isolation of full-length cDNA clones from macaque brain cDNA libraries.</title>
        <authorList>
            <person name="Osada N."/>
            <person name="Hida M."/>
            <person name="Kusuda J."/>
            <person name="Tanuma R."/>
            <person name="Iseki K."/>
            <person name="Hirai M."/>
            <person name="Terao K."/>
            <person name="Suzuki Y."/>
            <person name="Sugano S."/>
            <person name="Hashimoto K."/>
        </authorList>
    </citation>
    <scope>NUCLEOTIDE SEQUENCE</scope>
    <source>
        <tissue evidence="2">Frontal lobe left</tissue>
    </source>
</reference>
<dbReference type="Ensembl" id="ENSMFAT00000080495.1">
    <property type="protein sequence ID" value="ENSMFAP00000049753.1"/>
    <property type="gene ID" value="ENSMFAG00000053666.1"/>
</dbReference>
<reference evidence="3" key="3">
    <citation type="submission" date="2025-05" db="UniProtKB">
        <authorList>
            <consortium name="Ensembl"/>
        </authorList>
    </citation>
    <scope>IDENTIFICATION</scope>
</reference>
<keyword evidence="4" id="KW-1185">Reference proteome</keyword>
<evidence type="ECO:0000256" key="1">
    <source>
        <dbReference type="SAM" id="Phobius"/>
    </source>
</evidence>
<name>Q9BGR5_MACFA</name>
<sequence>MLHLVTSAQFLSSCRATYSQVSGSKMWTSLEAIILLATSLYLVLAPLPFSENKQYRRQKRFLHTKPCSNIYVTLGPFSSLGTAPLPLSLPDLWMSRRASIPTILQISKSKTLKILVQLETVVQLEFLKHTCLYQVVFSSTQCL</sequence>
<dbReference type="EMBL" id="AB056407">
    <property type="protein sequence ID" value="BAB33065.1"/>
    <property type="molecule type" value="mRNA"/>
</dbReference>
<evidence type="ECO:0000313" key="2">
    <source>
        <dbReference type="EMBL" id="BAB33065.1"/>
    </source>
</evidence>
<reference evidence="3 4" key="2">
    <citation type="submission" date="2013-03" db="EMBL/GenBank/DDBJ databases">
        <authorList>
            <person name="Warren W."/>
            <person name="Wilson R.K."/>
        </authorList>
    </citation>
    <scope>NUCLEOTIDE SEQUENCE</scope>
</reference>
<evidence type="ECO:0000313" key="3">
    <source>
        <dbReference type="Ensembl" id="ENSMFAP00000049753.1"/>
    </source>
</evidence>
<protein>
    <submittedName>
        <fullName evidence="2 3">Uncharacterized protein</fullName>
    </submittedName>
</protein>
<keyword evidence="1" id="KW-1133">Transmembrane helix</keyword>
<evidence type="ECO:0000313" key="4">
    <source>
        <dbReference type="Proteomes" id="UP000233100"/>
    </source>
</evidence>
<accession>Q9BGR5</accession>
<dbReference type="Proteomes" id="UP000233100">
    <property type="component" value="Chromosome 17"/>
</dbReference>
<keyword evidence="1" id="KW-0812">Transmembrane</keyword>
<feature type="transmembrane region" description="Helical" evidence="1">
    <location>
        <begin position="32"/>
        <end position="50"/>
    </location>
</feature>